<evidence type="ECO:0000256" key="3">
    <source>
        <dbReference type="ARBA" id="ARBA00022723"/>
    </source>
</evidence>
<dbReference type="Pfam" id="PF09459">
    <property type="entry name" value="EB_dh"/>
    <property type="match status" value="1"/>
</dbReference>
<dbReference type="AlphaFoldDB" id="A0A9E8HMS6"/>
<evidence type="ECO:0000259" key="7">
    <source>
        <dbReference type="SMART" id="SM00887"/>
    </source>
</evidence>
<keyword evidence="5" id="KW-0408">Iron</keyword>
<sequence length="353" mass="40057">MDKLLSSLCMVPLVASVAVCSAEAADKKPVLTASFTDSDIIIDGVEDSRWANTEAVSILLNEMPYEPNNGYEGIKKTTVEISALYDADNLYMKFVWDDPTLSLARFPWQKQSDGQWKVLKNLDSTLHENTYYEDKFAVYWNISERGLAKKGCDKSCHMAEKGLLEGVKEISAGRHYTLGGHLDEWHWKSTRTNVNYQMDDGYLDSEHETNKKWGRHPDPKTGGGYYYNVKKGSAFPIWMSQQAKKAASNNPKYHIVDSDKEPFVDDFKVGDILPGIVTAPFEGSRADVEAKGHWQDGRWTLEVRRKLVTEDSPEMDIQFTDLNKAYRFGVTAFDNSQIAHIYHKGSIKLVFEQ</sequence>
<feature type="domain" description="Cytochrome c-552/DMSO reductase-like haem-binding" evidence="7">
    <location>
        <begin position="47"/>
        <end position="345"/>
    </location>
</feature>
<keyword evidence="3" id="KW-0479">Metal-binding</keyword>
<dbReference type="SMART" id="SM00887">
    <property type="entry name" value="EB_dh"/>
    <property type="match status" value="1"/>
</dbReference>
<name>A0A9E8HMS6_9ALTE</name>
<dbReference type="InterPro" id="IPR019020">
    <property type="entry name" value="Cyt-c552/DMSO_Rdtase_haem-bd"/>
</dbReference>
<dbReference type="KEGG" id="asem:NNL22_02545"/>
<reference evidence="8" key="1">
    <citation type="submission" date="2022-07" db="EMBL/GenBank/DDBJ databases">
        <title>Alkalimarinus sp. nov., isolated from gut of a Alitta virens.</title>
        <authorList>
            <person name="Yang A.I."/>
            <person name="Shin N.-R."/>
        </authorList>
    </citation>
    <scope>NUCLEOTIDE SEQUENCE</scope>
    <source>
        <strain evidence="8">FA028</strain>
    </source>
</reference>
<keyword evidence="9" id="KW-1185">Reference proteome</keyword>
<dbReference type="RefSeq" id="WP_251813006.1">
    <property type="nucleotide sequence ID" value="NZ_CP101527.1"/>
</dbReference>
<evidence type="ECO:0000256" key="1">
    <source>
        <dbReference type="ARBA" id="ARBA00022448"/>
    </source>
</evidence>
<keyword evidence="1" id="KW-0813">Transport</keyword>
<accession>A0A9E8HMS6</accession>
<proteinExistence type="predicted"/>
<protein>
    <submittedName>
        <fullName evidence="8">Ethylbenzene dehydrogenase-related protein</fullName>
    </submittedName>
</protein>
<dbReference type="Gene3D" id="2.60.40.1190">
    <property type="match status" value="1"/>
</dbReference>
<evidence type="ECO:0000256" key="5">
    <source>
        <dbReference type="ARBA" id="ARBA00023004"/>
    </source>
</evidence>
<keyword evidence="4" id="KW-0249">Electron transport</keyword>
<feature type="signal peptide" evidence="6">
    <location>
        <begin position="1"/>
        <end position="24"/>
    </location>
</feature>
<evidence type="ECO:0000313" key="9">
    <source>
        <dbReference type="Proteomes" id="UP001164472"/>
    </source>
</evidence>
<gene>
    <name evidence="8" type="ORF">NNL22_02545</name>
</gene>
<dbReference type="GO" id="GO:0020037">
    <property type="term" value="F:heme binding"/>
    <property type="evidence" value="ECO:0007669"/>
    <property type="project" value="InterPro"/>
</dbReference>
<dbReference type="GO" id="GO:0046872">
    <property type="term" value="F:metal ion binding"/>
    <property type="evidence" value="ECO:0007669"/>
    <property type="project" value="UniProtKB-KW"/>
</dbReference>
<dbReference type="Proteomes" id="UP001164472">
    <property type="component" value="Chromosome"/>
</dbReference>
<dbReference type="SUPFAM" id="SSF49344">
    <property type="entry name" value="CBD9-like"/>
    <property type="match status" value="1"/>
</dbReference>
<evidence type="ECO:0000256" key="6">
    <source>
        <dbReference type="SAM" id="SignalP"/>
    </source>
</evidence>
<keyword evidence="2" id="KW-0349">Heme</keyword>
<organism evidence="8 9">
    <name type="scientific">Alkalimarinus sediminis</name>
    <dbReference type="NCBI Taxonomy" id="1632866"/>
    <lineage>
        <taxon>Bacteria</taxon>
        <taxon>Pseudomonadati</taxon>
        <taxon>Pseudomonadota</taxon>
        <taxon>Gammaproteobacteria</taxon>
        <taxon>Alteromonadales</taxon>
        <taxon>Alteromonadaceae</taxon>
        <taxon>Alkalimarinus</taxon>
    </lineage>
</organism>
<evidence type="ECO:0000256" key="2">
    <source>
        <dbReference type="ARBA" id="ARBA00022617"/>
    </source>
</evidence>
<dbReference type="CDD" id="cd09625">
    <property type="entry name" value="DOMON_like_cytochrome"/>
    <property type="match status" value="1"/>
</dbReference>
<evidence type="ECO:0000256" key="4">
    <source>
        <dbReference type="ARBA" id="ARBA00022982"/>
    </source>
</evidence>
<keyword evidence="6" id="KW-0732">Signal</keyword>
<feature type="chain" id="PRO_5038434589" evidence="6">
    <location>
        <begin position="25"/>
        <end position="353"/>
    </location>
</feature>
<evidence type="ECO:0000313" key="8">
    <source>
        <dbReference type="EMBL" id="UZW75498.1"/>
    </source>
</evidence>
<dbReference type="EMBL" id="CP101527">
    <property type="protein sequence ID" value="UZW75498.1"/>
    <property type="molecule type" value="Genomic_DNA"/>
</dbReference>